<dbReference type="PANTHER" id="PTHR42703:SF1">
    <property type="entry name" value="NA(+)_H(+) ANTIPORTER SUBUNIT D1"/>
    <property type="match status" value="1"/>
</dbReference>
<feature type="transmembrane region" description="Helical" evidence="6">
    <location>
        <begin position="277"/>
        <end position="299"/>
    </location>
</feature>
<dbReference type="AlphaFoldDB" id="A0A7J3XYE2"/>
<feature type="transmembrane region" description="Helical" evidence="6">
    <location>
        <begin position="33"/>
        <end position="52"/>
    </location>
</feature>
<dbReference type="Pfam" id="PF00361">
    <property type="entry name" value="Proton_antipo_M"/>
    <property type="match status" value="1"/>
</dbReference>
<feature type="transmembrane region" description="Helical" evidence="6">
    <location>
        <begin position="189"/>
        <end position="212"/>
    </location>
</feature>
<feature type="transmembrane region" description="Helical" evidence="6">
    <location>
        <begin position="153"/>
        <end position="177"/>
    </location>
</feature>
<feature type="transmembrane region" description="Helical" evidence="6">
    <location>
        <begin position="64"/>
        <end position="83"/>
    </location>
</feature>
<feature type="transmembrane region" description="Helical" evidence="6">
    <location>
        <begin position="241"/>
        <end position="265"/>
    </location>
</feature>
<organism evidence="8">
    <name type="scientific">Thermogladius calderae</name>
    <dbReference type="NCBI Taxonomy" id="1200300"/>
    <lineage>
        <taxon>Archaea</taxon>
        <taxon>Thermoproteota</taxon>
        <taxon>Thermoprotei</taxon>
        <taxon>Desulfurococcales</taxon>
        <taxon>Desulfurococcaceae</taxon>
        <taxon>Thermogladius</taxon>
    </lineage>
</organism>
<sequence length="541" mass="57368">MFLNTSLNQNFLSSVTYRLLSRANGVSMSSVELYPALAPYLLIGFAFLLPLLRLLRVGRTVSRVVALGAMVFTTLLSITIYLSTRGGRVLVYTIGGFPIPLGIAYAVDEFSSLLGLLTSLLFPLLAPVSHLFVDDNEYYYSALLGLEAGLLGVFYTGDVFNMFVMLEVFTISAFVLISTAKTRGAFKATITYAIAGMVAGTFFFLSAVLVYYSAGSLNIGNVAAIVSGLYPPMGRSVDVRVALLMPLLIMTWSMLVESAISPLHFWLPGAYSNAPPVVSSILSGLAEGMAFYVVARLYYTVYAGIPDYIQLMLGLLGGLTVGVAGAGLIASKSLMRVISYTVILDSGMMVLALSLGPSGIPVFLSYAIAHALVKPVLFLSSGYTRVEGASSSSSPLSVLWSSRALAFSFLIGVLNVVGIPPTALFMAKLQLYMLALDSFSRGNPVALITLIALPIGSILALIGFVKQLSEIFSARKPARVAGPPGYLKALVTALAIASLAIGLAYNPVQGVINASATAVLDRLAYIHSVLEKTLVPVVVYG</sequence>
<comment type="subcellular location">
    <subcellularLocation>
        <location evidence="1">Cell membrane</location>
        <topology evidence="1">Multi-pass membrane protein</topology>
    </subcellularLocation>
</comment>
<feature type="transmembrane region" description="Helical" evidence="6">
    <location>
        <begin position="311"/>
        <end position="330"/>
    </location>
</feature>
<feature type="transmembrane region" description="Helical" evidence="6">
    <location>
        <begin position="404"/>
        <end position="425"/>
    </location>
</feature>
<accession>A0A7J3XYE2</accession>
<feature type="transmembrane region" description="Helical" evidence="6">
    <location>
        <begin position="89"/>
        <end position="107"/>
    </location>
</feature>
<dbReference type="InterPro" id="IPR050586">
    <property type="entry name" value="CPA3_Na-H_Antiporter_D"/>
</dbReference>
<dbReference type="EMBL" id="DRYK01000029">
    <property type="protein sequence ID" value="HHP67573.1"/>
    <property type="molecule type" value="Genomic_DNA"/>
</dbReference>
<evidence type="ECO:0000256" key="3">
    <source>
        <dbReference type="ARBA" id="ARBA00022692"/>
    </source>
</evidence>
<evidence type="ECO:0000313" key="8">
    <source>
        <dbReference type="EMBL" id="HHP67573.1"/>
    </source>
</evidence>
<name>A0A7J3XYE2_9CREN</name>
<keyword evidence="3 6" id="KW-0812">Transmembrane</keyword>
<keyword evidence="2" id="KW-1003">Cell membrane</keyword>
<dbReference type="PANTHER" id="PTHR42703">
    <property type="entry name" value="NADH DEHYDROGENASE"/>
    <property type="match status" value="1"/>
</dbReference>
<protein>
    <submittedName>
        <fullName evidence="8">Hydantoin racemase</fullName>
    </submittedName>
</protein>
<evidence type="ECO:0000256" key="5">
    <source>
        <dbReference type="ARBA" id="ARBA00023136"/>
    </source>
</evidence>
<reference evidence="8" key="1">
    <citation type="journal article" date="2020" name="mSystems">
        <title>Genome- and Community-Level Interaction Insights into Carbon Utilization and Element Cycling Functions of Hydrothermarchaeota in Hydrothermal Sediment.</title>
        <authorList>
            <person name="Zhou Z."/>
            <person name="Liu Y."/>
            <person name="Xu W."/>
            <person name="Pan J."/>
            <person name="Luo Z.H."/>
            <person name="Li M."/>
        </authorList>
    </citation>
    <scope>NUCLEOTIDE SEQUENCE [LARGE SCALE GENOMIC DNA]</scope>
    <source>
        <strain evidence="8">SpSt-110</strain>
    </source>
</reference>
<comment type="caution">
    <text evidence="8">The sequence shown here is derived from an EMBL/GenBank/DDBJ whole genome shotgun (WGS) entry which is preliminary data.</text>
</comment>
<feature type="domain" description="NADH:quinone oxidoreductase/Mrp antiporter transmembrane" evidence="7">
    <location>
        <begin position="157"/>
        <end position="436"/>
    </location>
</feature>
<proteinExistence type="predicted"/>
<keyword evidence="5 6" id="KW-0472">Membrane</keyword>
<keyword evidence="4 6" id="KW-1133">Transmembrane helix</keyword>
<evidence type="ECO:0000256" key="4">
    <source>
        <dbReference type="ARBA" id="ARBA00022989"/>
    </source>
</evidence>
<gene>
    <name evidence="8" type="ORF">ENM60_02110</name>
</gene>
<evidence type="ECO:0000256" key="2">
    <source>
        <dbReference type="ARBA" id="ARBA00022475"/>
    </source>
</evidence>
<dbReference type="InterPro" id="IPR001750">
    <property type="entry name" value="ND/Mrp_TM"/>
</dbReference>
<evidence type="ECO:0000256" key="1">
    <source>
        <dbReference type="ARBA" id="ARBA00004651"/>
    </source>
</evidence>
<feature type="transmembrane region" description="Helical" evidence="6">
    <location>
        <begin position="445"/>
        <end position="465"/>
    </location>
</feature>
<feature type="transmembrane region" description="Helical" evidence="6">
    <location>
        <begin position="486"/>
        <end position="505"/>
    </location>
</feature>
<evidence type="ECO:0000256" key="6">
    <source>
        <dbReference type="SAM" id="Phobius"/>
    </source>
</evidence>
<dbReference type="GO" id="GO:0005886">
    <property type="term" value="C:plasma membrane"/>
    <property type="evidence" value="ECO:0007669"/>
    <property type="project" value="UniProtKB-SubCell"/>
</dbReference>
<feature type="transmembrane region" description="Helical" evidence="6">
    <location>
        <begin position="114"/>
        <end position="133"/>
    </location>
</feature>
<evidence type="ECO:0000259" key="7">
    <source>
        <dbReference type="Pfam" id="PF00361"/>
    </source>
</evidence>